<dbReference type="GO" id="GO:0000160">
    <property type="term" value="P:phosphorelay signal transduction system"/>
    <property type="evidence" value="ECO:0007669"/>
    <property type="project" value="InterPro"/>
</dbReference>
<evidence type="ECO:0000256" key="2">
    <source>
        <dbReference type="PROSITE-ProRule" id="PRU00169"/>
    </source>
</evidence>
<organism evidence="4 5">
    <name type="scientific">Pedobacter rhizosphaerae</name>
    <dbReference type="NCBI Taxonomy" id="390241"/>
    <lineage>
        <taxon>Bacteria</taxon>
        <taxon>Pseudomonadati</taxon>
        <taxon>Bacteroidota</taxon>
        <taxon>Sphingobacteriia</taxon>
        <taxon>Sphingobacteriales</taxon>
        <taxon>Sphingobacteriaceae</taxon>
        <taxon>Pedobacter</taxon>
    </lineage>
</organism>
<dbReference type="PROSITE" id="PS50110">
    <property type="entry name" value="RESPONSE_REGULATORY"/>
    <property type="match status" value="1"/>
</dbReference>
<dbReference type="InterPro" id="IPR001789">
    <property type="entry name" value="Sig_transdc_resp-reg_receiver"/>
</dbReference>
<keyword evidence="5" id="KW-1185">Reference proteome</keyword>
<feature type="modified residue" description="4-aspartylphosphate" evidence="2">
    <location>
        <position position="48"/>
    </location>
</feature>
<dbReference type="InterPro" id="IPR011006">
    <property type="entry name" value="CheY-like_superfamily"/>
</dbReference>
<dbReference type="AlphaFoldDB" id="A0A1H9PPN8"/>
<evidence type="ECO:0000259" key="3">
    <source>
        <dbReference type="PROSITE" id="PS50110"/>
    </source>
</evidence>
<dbReference type="CDD" id="cd00156">
    <property type="entry name" value="REC"/>
    <property type="match status" value="1"/>
</dbReference>
<sequence>MVVEDDAAIRDIIGIILEEENYEVRLCANAWSFNREILTAMPALLIFDVRLPDGDGKDLCNQVKKDLRTSEIPVVLISAHSSMREVSTKCVPDSFIAKPFNSGDLYRRLMQWSIRALFTIRPIIPHIPSINHLF</sequence>
<dbReference type="Proteomes" id="UP000199572">
    <property type="component" value="Unassembled WGS sequence"/>
</dbReference>
<dbReference type="Pfam" id="PF00072">
    <property type="entry name" value="Response_reg"/>
    <property type="match status" value="1"/>
</dbReference>
<evidence type="ECO:0000313" key="5">
    <source>
        <dbReference type="Proteomes" id="UP000199572"/>
    </source>
</evidence>
<accession>A0A1H9PPN8</accession>
<proteinExistence type="predicted"/>
<dbReference type="PANTHER" id="PTHR44591:SF3">
    <property type="entry name" value="RESPONSE REGULATORY DOMAIN-CONTAINING PROTEIN"/>
    <property type="match status" value="1"/>
</dbReference>
<dbReference type="STRING" id="390241.SAMN04488023_11034"/>
<dbReference type="InterPro" id="IPR050595">
    <property type="entry name" value="Bact_response_regulator"/>
</dbReference>
<feature type="domain" description="Response regulatory" evidence="3">
    <location>
        <begin position="1"/>
        <end position="113"/>
    </location>
</feature>
<dbReference type="RefSeq" id="WP_175474528.1">
    <property type="nucleotide sequence ID" value="NZ_FOGG01000010.1"/>
</dbReference>
<gene>
    <name evidence="4" type="ORF">SAMN04488023_11034</name>
</gene>
<name>A0A1H9PPN8_9SPHI</name>
<reference evidence="4 5" key="1">
    <citation type="submission" date="2016-10" db="EMBL/GenBank/DDBJ databases">
        <authorList>
            <person name="de Groot N.N."/>
        </authorList>
    </citation>
    <scope>NUCLEOTIDE SEQUENCE [LARGE SCALE GENOMIC DNA]</scope>
    <source>
        <strain evidence="4 5">DSM 18610</strain>
    </source>
</reference>
<protein>
    <submittedName>
        <fullName evidence="4">Response regulator receiver domain-containing protein</fullName>
    </submittedName>
</protein>
<evidence type="ECO:0000256" key="1">
    <source>
        <dbReference type="ARBA" id="ARBA00022553"/>
    </source>
</evidence>
<dbReference type="Gene3D" id="3.40.50.2300">
    <property type="match status" value="1"/>
</dbReference>
<dbReference type="SMART" id="SM00448">
    <property type="entry name" value="REC"/>
    <property type="match status" value="1"/>
</dbReference>
<evidence type="ECO:0000313" key="4">
    <source>
        <dbReference type="EMBL" id="SER49503.1"/>
    </source>
</evidence>
<keyword evidence="1 2" id="KW-0597">Phosphoprotein</keyword>
<dbReference type="SUPFAM" id="SSF52172">
    <property type="entry name" value="CheY-like"/>
    <property type="match status" value="1"/>
</dbReference>
<dbReference type="EMBL" id="FOGG01000010">
    <property type="protein sequence ID" value="SER49503.1"/>
    <property type="molecule type" value="Genomic_DNA"/>
</dbReference>
<dbReference type="PANTHER" id="PTHR44591">
    <property type="entry name" value="STRESS RESPONSE REGULATOR PROTEIN 1"/>
    <property type="match status" value="1"/>
</dbReference>